<dbReference type="Gene3D" id="1.20.144.10">
    <property type="entry name" value="Phosphatidic acid phosphatase type 2/haloperoxidase"/>
    <property type="match status" value="1"/>
</dbReference>
<evidence type="ECO:0000313" key="4">
    <source>
        <dbReference type="Proteomes" id="UP000824048"/>
    </source>
</evidence>
<dbReference type="Pfam" id="PF01569">
    <property type="entry name" value="PAP2"/>
    <property type="match status" value="1"/>
</dbReference>
<dbReference type="SUPFAM" id="SSF48317">
    <property type="entry name" value="Acid phosphatase/Vanadium-dependent haloperoxidase"/>
    <property type="match status" value="1"/>
</dbReference>
<keyword evidence="1" id="KW-0812">Transmembrane</keyword>
<sequence length="173" mass="18397">MNEQRYRAVIGWFQAHPAAKRAAYLVSRGAVAAVYLLYGALLLWLAVWHRTLLLPAALVPALAFWAGSALRARINRPRPYTTLGYQPLFPKKETGCSMPSRHCFSAAAIAVVAWHCSGPLGGALAVLAVLIAVSRVVTGVHYISDVLAGLAFGGGFALLGWQLYALAVGALLG</sequence>
<keyword evidence="1" id="KW-0472">Membrane</keyword>
<feature type="transmembrane region" description="Helical" evidence="1">
    <location>
        <begin position="146"/>
        <end position="172"/>
    </location>
</feature>
<organism evidence="3 4">
    <name type="scientific">Candidatus Gemmiger excrementigallinarum</name>
    <dbReference type="NCBI Taxonomy" id="2838609"/>
    <lineage>
        <taxon>Bacteria</taxon>
        <taxon>Bacillati</taxon>
        <taxon>Bacillota</taxon>
        <taxon>Clostridia</taxon>
        <taxon>Eubacteriales</taxon>
        <taxon>Gemmiger</taxon>
    </lineage>
</organism>
<gene>
    <name evidence="3" type="ORF">H9811_02965</name>
</gene>
<dbReference type="PANTHER" id="PTHR14969:SF13">
    <property type="entry name" value="AT30094P"/>
    <property type="match status" value="1"/>
</dbReference>
<accession>A0A9D2EQ62</accession>
<name>A0A9D2EQ62_9FIRM</name>
<evidence type="ECO:0000313" key="3">
    <source>
        <dbReference type="EMBL" id="HIZ41505.1"/>
    </source>
</evidence>
<evidence type="ECO:0000259" key="2">
    <source>
        <dbReference type="SMART" id="SM00014"/>
    </source>
</evidence>
<protein>
    <submittedName>
        <fullName evidence="3">Phosphatase PAP2 family protein</fullName>
    </submittedName>
</protein>
<dbReference type="EMBL" id="DXBP01000019">
    <property type="protein sequence ID" value="HIZ41505.1"/>
    <property type="molecule type" value="Genomic_DNA"/>
</dbReference>
<dbReference type="Proteomes" id="UP000824048">
    <property type="component" value="Unassembled WGS sequence"/>
</dbReference>
<reference evidence="3" key="2">
    <citation type="submission" date="2021-04" db="EMBL/GenBank/DDBJ databases">
        <authorList>
            <person name="Gilroy R."/>
        </authorList>
    </citation>
    <scope>NUCLEOTIDE SEQUENCE</scope>
    <source>
        <strain evidence="3">ChiSxjej1B13-11774</strain>
    </source>
</reference>
<feature type="transmembrane region" description="Helical" evidence="1">
    <location>
        <begin position="52"/>
        <end position="70"/>
    </location>
</feature>
<comment type="caution">
    <text evidence="3">The sequence shown here is derived from an EMBL/GenBank/DDBJ whole genome shotgun (WGS) entry which is preliminary data.</text>
</comment>
<dbReference type="InterPro" id="IPR036938">
    <property type="entry name" value="PAP2/HPO_sf"/>
</dbReference>
<dbReference type="InterPro" id="IPR000326">
    <property type="entry name" value="PAP2/HPO"/>
</dbReference>
<keyword evidence="1" id="KW-1133">Transmembrane helix</keyword>
<dbReference type="SMART" id="SM00014">
    <property type="entry name" value="acidPPc"/>
    <property type="match status" value="1"/>
</dbReference>
<feature type="transmembrane region" description="Helical" evidence="1">
    <location>
        <begin position="107"/>
        <end position="134"/>
    </location>
</feature>
<dbReference type="AlphaFoldDB" id="A0A9D2EQ62"/>
<evidence type="ECO:0000256" key="1">
    <source>
        <dbReference type="SAM" id="Phobius"/>
    </source>
</evidence>
<dbReference type="PANTHER" id="PTHR14969">
    <property type="entry name" value="SPHINGOSINE-1-PHOSPHATE PHOSPHOHYDROLASE"/>
    <property type="match status" value="1"/>
</dbReference>
<feature type="domain" description="Phosphatidic acid phosphatase type 2/haloperoxidase" evidence="2">
    <location>
        <begin position="53"/>
        <end position="161"/>
    </location>
</feature>
<reference evidence="3" key="1">
    <citation type="journal article" date="2021" name="PeerJ">
        <title>Extensive microbial diversity within the chicken gut microbiome revealed by metagenomics and culture.</title>
        <authorList>
            <person name="Gilroy R."/>
            <person name="Ravi A."/>
            <person name="Getino M."/>
            <person name="Pursley I."/>
            <person name="Horton D.L."/>
            <person name="Alikhan N.F."/>
            <person name="Baker D."/>
            <person name="Gharbi K."/>
            <person name="Hall N."/>
            <person name="Watson M."/>
            <person name="Adriaenssens E.M."/>
            <person name="Foster-Nyarko E."/>
            <person name="Jarju S."/>
            <person name="Secka A."/>
            <person name="Antonio M."/>
            <person name="Oren A."/>
            <person name="Chaudhuri R.R."/>
            <person name="La Ragione R."/>
            <person name="Hildebrand F."/>
            <person name="Pallen M.J."/>
        </authorList>
    </citation>
    <scope>NUCLEOTIDE SEQUENCE</scope>
    <source>
        <strain evidence="3">ChiSxjej1B13-11774</strain>
    </source>
</reference>
<feature type="transmembrane region" description="Helical" evidence="1">
    <location>
        <begin position="21"/>
        <end position="46"/>
    </location>
</feature>
<proteinExistence type="predicted"/>
<dbReference type="CDD" id="cd01610">
    <property type="entry name" value="PAP2_like"/>
    <property type="match status" value="1"/>
</dbReference>